<evidence type="ECO:0000256" key="1">
    <source>
        <dbReference type="SAM" id="MobiDB-lite"/>
    </source>
</evidence>
<evidence type="ECO:0000313" key="4">
    <source>
        <dbReference type="Proteomes" id="UP000594260"/>
    </source>
</evidence>
<evidence type="ECO:0000313" key="3">
    <source>
        <dbReference type="EnsemblMetazoa" id="XP_022665932"/>
    </source>
</evidence>
<feature type="region of interest" description="Disordered" evidence="1">
    <location>
        <begin position="1"/>
        <end position="26"/>
    </location>
</feature>
<dbReference type="GO" id="GO:0003676">
    <property type="term" value="F:nucleic acid binding"/>
    <property type="evidence" value="ECO:0007669"/>
    <property type="project" value="InterPro"/>
</dbReference>
<accession>A0A7M7KFB1</accession>
<feature type="compositionally biased region" description="Gly residues" evidence="1">
    <location>
        <begin position="222"/>
        <end position="256"/>
    </location>
</feature>
<dbReference type="Gene3D" id="2.40.50.140">
    <property type="entry name" value="Nucleic acid-binding proteins"/>
    <property type="match status" value="1"/>
</dbReference>
<evidence type="ECO:0000259" key="2">
    <source>
        <dbReference type="PROSITE" id="PS51857"/>
    </source>
</evidence>
<dbReference type="PRINTS" id="PR00050">
    <property type="entry name" value="COLDSHOCK"/>
</dbReference>
<feature type="compositionally biased region" description="Basic and acidic residues" evidence="1">
    <location>
        <begin position="144"/>
        <end position="156"/>
    </location>
</feature>
<dbReference type="InterPro" id="IPR012340">
    <property type="entry name" value="NA-bd_OB-fold"/>
</dbReference>
<name>A0A7M7KFB1_VARDE</name>
<dbReference type="Pfam" id="PF00313">
    <property type="entry name" value="CSD"/>
    <property type="match status" value="1"/>
</dbReference>
<feature type="compositionally biased region" description="Acidic residues" evidence="1">
    <location>
        <begin position="157"/>
        <end position="166"/>
    </location>
</feature>
<dbReference type="InterPro" id="IPR050181">
    <property type="entry name" value="Cold_shock_domain"/>
</dbReference>
<proteinExistence type="predicted"/>
<dbReference type="CDD" id="cd04458">
    <property type="entry name" value="CSP_CDS"/>
    <property type="match status" value="1"/>
</dbReference>
<sequence length="318" mass="33576">MTDSAVPAEQQSDIENKEATQDQQPKKVIAERVRGTVKWFNVKNGYGFINRSDTKEDIFVHQTAIMKNNPQKAVRSVGEGEDVEFDVVLGEKGNEASNVTGPDGAPVQGSPYAANRRSGGGNGGGGQGFRGGQGGRYSQRRRGPPRDRRGQGKGDDKEEGYEDDDGGDRQSAPNRRSGGTRGGRGGGGGRGGFRSSGMRPVPRRRRDDDDGEGDAPRRDGGGRGGARRGGGGGGYGSGGGGGYGGGGRGGGGGGGNRRPPTRRPPRSDNENDYDGEFLMGFLKNTPEEISYCYTMSTNLSRRCTRCCVRYGHPALPGR</sequence>
<feature type="region of interest" description="Disordered" evidence="1">
    <location>
        <begin position="88"/>
        <end position="276"/>
    </location>
</feature>
<protein>
    <recommendedName>
        <fullName evidence="2">CSD domain-containing protein</fullName>
    </recommendedName>
</protein>
<feature type="domain" description="CSD" evidence="2">
    <location>
        <begin position="32"/>
        <end position="101"/>
    </location>
</feature>
<dbReference type="CTD" id="39377"/>
<feature type="compositionally biased region" description="Gly residues" evidence="1">
    <location>
        <begin position="118"/>
        <end position="135"/>
    </location>
</feature>
<dbReference type="AlphaFoldDB" id="A0A7M7KFB1"/>
<dbReference type="FunFam" id="2.40.50.140:FF:000054">
    <property type="entry name" value="Nuclease-sensitive element-binding protein 1"/>
    <property type="match status" value="1"/>
</dbReference>
<reference evidence="3" key="1">
    <citation type="submission" date="2021-01" db="UniProtKB">
        <authorList>
            <consortium name="EnsemblMetazoa"/>
        </authorList>
    </citation>
    <scope>IDENTIFICATION</scope>
</reference>
<dbReference type="PROSITE" id="PS00352">
    <property type="entry name" value="CSD_1"/>
    <property type="match status" value="1"/>
</dbReference>
<dbReference type="InterPro" id="IPR011129">
    <property type="entry name" value="CSD"/>
</dbReference>
<dbReference type="SUPFAM" id="SSF50249">
    <property type="entry name" value="Nucleic acid-binding proteins"/>
    <property type="match status" value="1"/>
</dbReference>
<dbReference type="SMART" id="SM00357">
    <property type="entry name" value="CSP"/>
    <property type="match status" value="1"/>
</dbReference>
<feature type="compositionally biased region" description="Basic and acidic residues" evidence="1">
    <location>
        <begin position="14"/>
        <end position="26"/>
    </location>
</feature>
<dbReference type="EnsemblMetazoa" id="XM_022810197">
    <property type="protein sequence ID" value="XP_022665932"/>
    <property type="gene ID" value="LOC111252392"/>
</dbReference>
<dbReference type="GeneID" id="111252392"/>
<organism evidence="3 4">
    <name type="scientific">Varroa destructor</name>
    <name type="common">Honeybee mite</name>
    <dbReference type="NCBI Taxonomy" id="109461"/>
    <lineage>
        <taxon>Eukaryota</taxon>
        <taxon>Metazoa</taxon>
        <taxon>Ecdysozoa</taxon>
        <taxon>Arthropoda</taxon>
        <taxon>Chelicerata</taxon>
        <taxon>Arachnida</taxon>
        <taxon>Acari</taxon>
        <taxon>Parasitiformes</taxon>
        <taxon>Mesostigmata</taxon>
        <taxon>Gamasina</taxon>
        <taxon>Dermanyssoidea</taxon>
        <taxon>Varroidae</taxon>
        <taxon>Varroa</taxon>
    </lineage>
</organism>
<feature type="compositionally biased region" description="Polar residues" evidence="1">
    <location>
        <begin position="1"/>
        <end position="13"/>
    </location>
</feature>
<dbReference type="Proteomes" id="UP000594260">
    <property type="component" value="Unplaced"/>
</dbReference>
<dbReference type="PANTHER" id="PTHR11544">
    <property type="entry name" value="COLD SHOCK DOMAIN CONTAINING PROTEINS"/>
    <property type="match status" value="1"/>
</dbReference>
<dbReference type="PROSITE" id="PS51857">
    <property type="entry name" value="CSD_2"/>
    <property type="match status" value="1"/>
</dbReference>
<dbReference type="RefSeq" id="XP_022665932.1">
    <property type="nucleotide sequence ID" value="XM_022810197.1"/>
</dbReference>
<dbReference type="InterPro" id="IPR002059">
    <property type="entry name" value="CSP_DNA-bd"/>
</dbReference>
<dbReference type="InterPro" id="IPR019844">
    <property type="entry name" value="CSD_CS"/>
</dbReference>
<feature type="compositionally biased region" description="Gly residues" evidence="1">
    <location>
        <begin position="179"/>
        <end position="194"/>
    </location>
</feature>
<keyword evidence="4" id="KW-1185">Reference proteome</keyword>